<dbReference type="PRINTS" id="PR00413">
    <property type="entry name" value="HADHALOGNASE"/>
</dbReference>
<feature type="region of interest" description="Disordered" evidence="4">
    <location>
        <begin position="319"/>
        <end position="341"/>
    </location>
</feature>
<dbReference type="SFLD" id="SFLDS00003">
    <property type="entry name" value="Haloacid_Dehalogenase"/>
    <property type="match status" value="1"/>
</dbReference>
<accession>A0A4R8TIS8</accession>
<dbReference type="PANTHER" id="PTHR46470">
    <property type="entry name" value="N-ACYLNEURAMINATE-9-PHOSPHATASE"/>
    <property type="match status" value="1"/>
</dbReference>
<dbReference type="SFLD" id="SFLDG01129">
    <property type="entry name" value="C1.5:_HAD__Beta-PGM__Phosphata"/>
    <property type="match status" value="1"/>
</dbReference>
<dbReference type="Gene3D" id="3.40.50.1000">
    <property type="entry name" value="HAD superfamily/HAD-like"/>
    <property type="match status" value="1"/>
</dbReference>
<dbReference type="InterPro" id="IPR006439">
    <property type="entry name" value="HAD-SF_hydro_IA"/>
</dbReference>
<comment type="cofactor">
    <cofactor evidence="1">
        <name>Mg(2+)</name>
        <dbReference type="ChEBI" id="CHEBI:18420"/>
    </cofactor>
</comment>
<evidence type="ECO:0000256" key="1">
    <source>
        <dbReference type="ARBA" id="ARBA00001946"/>
    </source>
</evidence>
<evidence type="ECO:0000256" key="3">
    <source>
        <dbReference type="ARBA" id="ARBA00022842"/>
    </source>
</evidence>
<dbReference type="InterPro" id="IPR023214">
    <property type="entry name" value="HAD_sf"/>
</dbReference>
<sequence>MQTGSKTAVKLVVFDLDSTLFDHDAAVKAALLAVHGTSKAKSDEVALKYDAALQAAHAAYDNNEISYKDIGSRMLKLFFAAIAIHDHTDEEAKALQESYKKPYRRNRRATPGSIELLCRLWEKHYHVAVLSNGRTAVQDELAYFIGIRELVDCILTSDEVGVRKPATRGFQQLAERFGVAPEEIMMVGDSVEADIKGACDAGVIDQGPGLETEDDELEELLDADVEVDVGDVVVEVDDAGVEVGDVDVEVADVDVGDGDAGVDDEDSDDDVEDADVDVDEGALDVGEVEVDVEDAGVEVGDVAVDETDVELGCCVELDEVREEDDEEPTSEEDELLRGTDEEETVVDVVLGDMTAGDEDPDVEGDMMWLWKSTSPSLSWY</sequence>
<name>A0A4R8TIS8_9PEZI</name>
<evidence type="ECO:0000256" key="2">
    <source>
        <dbReference type="ARBA" id="ARBA00022801"/>
    </source>
</evidence>
<dbReference type="InterPro" id="IPR051400">
    <property type="entry name" value="HAD-like_hydrolase"/>
</dbReference>
<proteinExistence type="predicted"/>
<protein>
    <submittedName>
        <fullName evidence="5">Glyceraldehyde 3-phosphate phosphatase</fullName>
    </submittedName>
</protein>
<dbReference type="SUPFAM" id="SSF56784">
    <property type="entry name" value="HAD-like"/>
    <property type="match status" value="1"/>
</dbReference>
<evidence type="ECO:0000313" key="5">
    <source>
        <dbReference type="EMBL" id="TEA18368.1"/>
    </source>
</evidence>
<gene>
    <name evidence="5" type="ORF">C8034_v011151</name>
</gene>
<dbReference type="Gene3D" id="1.20.120.710">
    <property type="entry name" value="Haloacid dehalogenase hydrolase-like domain"/>
    <property type="match status" value="1"/>
</dbReference>
<organism evidence="5 6">
    <name type="scientific">Colletotrichum sidae</name>
    <dbReference type="NCBI Taxonomy" id="1347389"/>
    <lineage>
        <taxon>Eukaryota</taxon>
        <taxon>Fungi</taxon>
        <taxon>Dikarya</taxon>
        <taxon>Ascomycota</taxon>
        <taxon>Pezizomycotina</taxon>
        <taxon>Sordariomycetes</taxon>
        <taxon>Hypocreomycetidae</taxon>
        <taxon>Glomerellales</taxon>
        <taxon>Glomerellaceae</taxon>
        <taxon>Colletotrichum</taxon>
        <taxon>Colletotrichum orbiculare species complex</taxon>
    </lineage>
</organism>
<dbReference type="EMBL" id="QAPF01000066">
    <property type="protein sequence ID" value="TEA18368.1"/>
    <property type="molecule type" value="Genomic_DNA"/>
</dbReference>
<dbReference type="InterPro" id="IPR036412">
    <property type="entry name" value="HAD-like_sf"/>
</dbReference>
<evidence type="ECO:0000313" key="6">
    <source>
        <dbReference type="Proteomes" id="UP000295604"/>
    </source>
</evidence>
<keyword evidence="2" id="KW-0378">Hydrolase</keyword>
<dbReference type="Proteomes" id="UP000295604">
    <property type="component" value="Unassembled WGS sequence"/>
</dbReference>
<reference evidence="5 6" key="1">
    <citation type="submission" date="2018-11" db="EMBL/GenBank/DDBJ databases">
        <title>Genome sequence and assembly of Colletotrichum sidae.</title>
        <authorList>
            <person name="Gan P."/>
            <person name="Shirasu K."/>
        </authorList>
    </citation>
    <scope>NUCLEOTIDE SEQUENCE [LARGE SCALE GENOMIC DNA]</scope>
    <source>
        <strain evidence="5 6">CBS 518.97</strain>
    </source>
</reference>
<dbReference type="GO" id="GO:0044281">
    <property type="term" value="P:small molecule metabolic process"/>
    <property type="evidence" value="ECO:0007669"/>
    <property type="project" value="UniProtKB-ARBA"/>
</dbReference>
<comment type="caution">
    <text evidence="5">The sequence shown here is derived from an EMBL/GenBank/DDBJ whole genome shotgun (WGS) entry which is preliminary data.</text>
</comment>
<dbReference type="NCBIfam" id="TIGR01549">
    <property type="entry name" value="HAD-SF-IA-v1"/>
    <property type="match status" value="1"/>
</dbReference>
<keyword evidence="6" id="KW-1185">Reference proteome</keyword>
<dbReference type="GO" id="GO:0016791">
    <property type="term" value="F:phosphatase activity"/>
    <property type="evidence" value="ECO:0007669"/>
    <property type="project" value="UniProtKB-ARBA"/>
</dbReference>
<keyword evidence="3" id="KW-0460">Magnesium</keyword>
<dbReference type="AlphaFoldDB" id="A0A4R8TIS8"/>
<dbReference type="Pfam" id="PF00702">
    <property type="entry name" value="Hydrolase"/>
    <property type="match status" value="1"/>
</dbReference>
<evidence type="ECO:0000256" key="4">
    <source>
        <dbReference type="SAM" id="MobiDB-lite"/>
    </source>
</evidence>